<dbReference type="InterPro" id="IPR018378">
    <property type="entry name" value="C-type_lectin_CS"/>
</dbReference>
<dbReference type="EMBL" id="AMQN01007511">
    <property type="status" value="NOT_ANNOTATED_CDS"/>
    <property type="molecule type" value="Genomic_DNA"/>
</dbReference>
<keyword evidence="5" id="KW-1015">Disulfide bond</keyword>
<dbReference type="STRING" id="283909.R7US95"/>
<accession>R7US95</accession>
<sequence>CFWAHNETLSWMDAQMACAVRDGQLAVLDVQPAPNAIIRLINYRSALWIGLTDQRVEGVYRWLDGTLPSVNSWGDFLPDGGSEENCVITSSNSRWIDKSCTKNQGFICQSAKYGMWAFIRFMSLTYGAKYT</sequence>
<name>R7US95_CAPTE</name>
<feature type="non-terminal residue" evidence="7">
    <location>
        <position position="1"/>
    </location>
</feature>
<dbReference type="GO" id="GO:0005615">
    <property type="term" value="C:extracellular space"/>
    <property type="evidence" value="ECO:0007669"/>
    <property type="project" value="TreeGrafter"/>
</dbReference>
<dbReference type="OMA" id="HNSEDEW"/>
<keyword evidence="3" id="KW-0732">Signal</keyword>
<feature type="domain" description="C-type lectin" evidence="6">
    <location>
        <begin position="1"/>
        <end position="109"/>
    </location>
</feature>
<dbReference type="EnsemblMetazoa" id="CapteT115954">
    <property type="protein sequence ID" value="CapteP115954"/>
    <property type="gene ID" value="CapteG115954"/>
</dbReference>
<dbReference type="InterPro" id="IPR016186">
    <property type="entry name" value="C-type_lectin-like/link_sf"/>
</dbReference>
<dbReference type="InterPro" id="IPR001304">
    <property type="entry name" value="C-type_lectin-like"/>
</dbReference>
<keyword evidence="9" id="KW-1185">Reference proteome</keyword>
<reference evidence="7 9" key="2">
    <citation type="journal article" date="2013" name="Nature">
        <title>Insights into bilaterian evolution from three spiralian genomes.</title>
        <authorList>
            <person name="Simakov O."/>
            <person name="Marletaz F."/>
            <person name="Cho S.J."/>
            <person name="Edsinger-Gonzales E."/>
            <person name="Havlak P."/>
            <person name="Hellsten U."/>
            <person name="Kuo D.H."/>
            <person name="Larsson T."/>
            <person name="Lv J."/>
            <person name="Arendt D."/>
            <person name="Savage R."/>
            <person name="Osoegawa K."/>
            <person name="de Jong P."/>
            <person name="Grimwood J."/>
            <person name="Chapman J.A."/>
            <person name="Shapiro H."/>
            <person name="Aerts A."/>
            <person name="Otillar R.P."/>
            <person name="Terry A.Y."/>
            <person name="Boore J.L."/>
            <person name="Grigoriev I.V."/>
            <person name="Lindberg D.R."/>
            <person name="Seaver E.C."/>
            <person name="Weisblat D.A."/>
            <person name="Putnam N.H."/>
            <person name="Rokhsar D.S."/>
        </authorList>
    </citation>
    <scope>NUCLEOTIDE SEQUENCE</scope>
    <source>
        <strain evidence="7 9">I ESC-2004</strain>
    </source>
</reference>
<dbReference type="GO" id="GO:0008083">
    <property type="term" value="F:growth factor activity"/>
    <property type="evidence" value="ECO:0007669"/>
    <property type="project" value="TreeGrafter"/>
</dbReference>
<organism evidence="7">
    <name type="scientific">Capitella teleta</name>
    <name type="common">Polychaete worm</name>
    <dbReference type="NCBI Taxonomy" id="283909"/>
    <lineage>
        <taxon>Eukaryota</taxon>
        <taxon>Metazoa</taxon>
        <taxon>Spiralia</taxon>
        <taxon>Lophotrochozoa</taxon>
        <taxon>Annelida</taxon>
        <taxon>Polychaeta</taxon>
        <taxon>Sedentaria</taxon>
        <taxon>Scolecida</taxon>
        <taxon>Capitellidae</taxon>
        <taxon>Capitella</taxon>
    </lineage>
</organism>
<evidence type="ECO:0000313" key="8">
    <source>
        <dbReference type="EnsemblMetazoa" id="CapteP115954"/>
    </source>
</evidence>
<evidence type="ECO:0000256" key="4">
    <source>
        <dbReference type="ARBA" id="ARBA00022734"/>
    </source>
</evidence>
<gene>
    <name evidence="7" type="ORF">CAPTEDRAFT_115954</name>
</gene>
<evidence type="ECO:0000259" key="6">
    <source>
        <dbReference type="PROSITE" id="PS50041"/>
    </source>
</evidence>
<reference evidence="8" key="3">
    <citation type="submission" date="2015-06" db="UniProtKB">
        <authorList>
            <consortium name="EnsemblMetazoa"/>
        </authorList>
    </citation>
    <scope>IDENTIFICATION</scope>
</reference>
<dbReference type="PANTHER" id="PTHR22799:SF1">
    <property type="entry name" value="C-TYPE LECTIN DOMAIN FAMILY 11 MEMBER A"/>
    <property type="match status" value="1"/>
</dbReference>
<dbReference type="Pfam" id="PF00059">
    <property type="entry name" value="Lectin_C"/>
    <property type="match status" value="1"/>
</dbReference>
<dbReference type="SMART" id="SM00034">
    <property type="entry name" value="CLECT"/>
    <property type="match status" value="1"/>
</dbReference>
<evidence type="ECO:0000256" key="3">
    <source>
        <dbReference type="ARBA" id="ARBA00022729"/>
    </source>
</evidence>
<dbReference type="AlphaFoldDB" id="R7US95"/>
<keyword evidence="2" id="KW-0964">Secreted</keyword>
<dbReference type="Proteomes" id="UP000014760">
    <property type="component" value="Unassembled WGS sequence"/>
</dbReference>
<evidence type="ECO:0000256" key="5">
    <source>
        <dbReference type="ARBA" id="ARBA00023157"/>
    </source>
</evidence>
<dbReference type="EMBL" id="KB300813">
    <property type="protein sequence ID" value="ELU06281.1"/>
    <property type="molecule type" value="Genomic_DNA"/>
</dbReference>
<dbReference type="PROSITE" id="PS00615">
    <property type="entry name" value="C_TYPE_LECTIN_1"/>
    <property type="match status" value="1"/>
</dbReference>
<keyword evidence="4" id="KW-0430">Lectin</keyword>
<reference evidence="9" key="1">
    <citation type="submission" date="2012-12" db="EMBL/GenBank/DDBJ databases">
        <authorList>
            <person name="Hellsten U."/>
            <person name="Grimwood J."/>
            <person name="Chapman J.A."/>
            <person name="Shapiro H."/>
            <person name="Aerts A."/>
            <person name="Otillar R.P."/>
            <person name="Terry A.Y."/>
            <person name="Boore J.L."/>
            <person name="Simakov O."/>
            <person name="Marletaz F."/>
            <person name="Cho S.-J."/>
            <person name="Edsinger-Gonzales E."/>
            <person name="Havlak P."/>
            <person name="Kuo D.-H."/>
            <person name="Larsson T."/>
            <person name="Lv J."/>
            <person name="Arendt D."/>
            <person name="Savage R."/>
            <person name="Osoegawa K."/>
            <person name="de Jong P."/>
            <person name="Lindberg D.R."/>
            <person name="Seaver E.C."/>
            <person name="Weisblat D.A."/>
            <person name="Putnam N.H."/>
            <person name="Grigoriev I.V."/>
            <person name="Rokhsar D.S."/>
        </authorList>
    </citation>
    <scope>NUCLEOTIDE SEQUENCE</scope>
    <source>
        <strain evidence="9">I ESC-2004</strain>
    </source>
</reference>
<dbReference type="InterPro" id="IPR051663">
    <property type="entry name" value="CLec_Tetranectin-domain"/>
</dbReference>
<evidence type="ECO:0000313" key="7">
    <source>
        <dbReference type="EMBL" id="ELU06281.1"/>
    </source>
</evidence>
<protein>
    <recommendedName>
        <fullName evidence="6">C-type lectin domain-containing protein</fullName>
    </recommendedName>
</protein>
<evidence type="ECO:0000256" key="2">
    <source>
        <dbReference type="ARBA" id="ARBA00022525"/>
    </source>
</evidence>
<evidence type="ECO:0000256" key="1">
    <source>
        <dbReference type="ARBA" id="ARBA00004613"/>
    </source>
</evidence>
<dbReference type="PANTHER" id="PTHR22799">
    <property type="entry name" value="TETRANECTIN-RELATED"/>
    <property type="match status" value="1"/>
</dbReference>
<dbReference type="Gene3D" id="3.10.100.10">
    <property type="entry name" value="Mannose-Binding Protein A, subunit A"/>
    <property type="match status" value="1"/>
</dbReference>
<comment type="subcellular location">
    <subcellularLocation>
        <location evidence="1">Secreted</location>
    </subcellularLocation>
</comment>
<evidence type="ECO:0000313" key="9">
    <source>
        <dbReference type="Proteomes" id="UP000014760"/>
    </source>
</evidence>
<dbReference type="PROSITE" id="PS50041">
    <property type="entry name" value="C_TYPE_LECTIN_2"/>
    <property type="match status" value="1"/>
</dbReference>
<proteinExistence type="predicted"/>
<dbReference type="OrthoDB" id="6271941at2759"/>
<dbReference type="InterPro" id="IPR016187">
    <property type="entry name" value="CTDL_fold"/>
</dbReference>
<dbReference type="GO" id="GO:0030246">
    <property type="term" value="F:carbohydrate binding"/>
    <property type="evidence" value="ECO:0007669"/>
    <property type="project" value="UniProtKB-KW"/>
</dbReference>
<dbReference type="HOGENOM" id="CLU_049894_10_2_1"/>
<dbReference type="SUPFAM" id="SSF56436">
    <property type="entry name" value="C-type lectin-like"/>
    <property type="match status" value="1"/>
</dbReference>